<proteinExistence type="predicted"/>
<dbReference type="InterPro" id="IPR052016">
    <property type="entry name" value="Bact_Sigma-Reg"/>
</dbReference>
<name>A0AB39MLT4_9ACTN</name>
<evidence type="ECO:0000256" key="1">
    <source>
        <dbReference type="ARBA" id="ARBA00022801"/>
    </source>
</evidence>
<keyword evidence="2" id="KW-0472">Membrane</keyword>
<keyword evidence="1 4" id="KW-0378">Hydrolase</keyword>
<dbReference type="PANTHER" id="PTHR43156">
    <property type="entry name" value="STAGE II SPORULATION PROTEIN E-RELATED"/>
    <property type="match status" value="1"/>
</dbReference>
<keyword evidence="2" id="KW-0812">Transmembrane</keyword>
<dbReference type="SMART" id="SM00331">
    <property type="entry name" value="PP2C_SIG"/>
    <property type="match status" value="1"/>
</dbReference>
<feature type="transmembrane region" description="Helical" evidence="2">
    <location>
        <begin position="23"/>
        <end position="47"/>
    </location>
</feature>
<dbReference type="PANTHER" id="PTHR43156:SF2">
    <property type="entry name" value="STAGE II SPORULATION PROTEIN E"/>
    <property type="match status" value="1"/>
</dbReference>
<accession>A0AB39MLT4</accession>
<dbReference type="EMBL" id="CP163431">
    <property type="protein sequence ID" value="XDQ06755.1"/>
    <property type="molecule type" value="Genomic_DNA"/>
</dbReference>
<protein>
    <submittedName>
        <fullName evidence="4">PP2C family protein-serine/threonine phosphatase</fullName>
        <ecNumber evidence="4">3.1.3.16</ecNumber>
    </submittedName>
</protein>
<dbReference type="Gene3D" id="3.60.40.10">
    <property type="entry name" value="PPM-type phosphatase domain"/>
    <property type="match status" value="1"/>
</dbReference>
<reference evidence="4" key="1">
    <citation type="submission" date="2024-07" db="EMBL/GenBank/DDBJ databases">
        <authorList>
            <person name="Yu S.T."/>
        </authorList>
    </citation>
    <scope>NUCLEOTIDE SEQUENCE</scope>
    <source>
        <strain evidence="4">R08</strain>
    </source>
</reference>
<dbReference type="InterPro" id="IPR001932">
    <property type="entry name" value="PPM-type_phosphatase-like_dom"/>
</dbReference>
<dbReference type="AlphaFoldDB" id="A0AB39MLT4"/>
<dbReference type="RefSeq" id="WP_369191627.1">
    <property type="nucleotide sequence ID" value="NZ_CP163431.1"/>
</dbReference>
<feature type="domain" description="PPM-type phosphatase" evidence="3">
    <location>
        <begin position="151"/>
        <end position="371"/>
    </location>
</feature>
<dbReference type="SUPFAM" id="SSF81606">
    <property type="entry name" value="PP2C-like"/>
    <property type="match status" value="1"/>
</dbReference>
<evidence type="ECO:0000259" key="3">
    <source>
        <dbReference type="SMART" id="SM00331"/>
    </source>
</evidence>
<evidence type="ECO:0000313" key="4">
    <source>
        <dbReference type="EMBL" id="XDQ06755.1"/>
    </source>
</evidence>
<dbReference type="GO" id="GO:0004722">
    <property type="term" value="F:protein serine/threonine phosphatase activity"/>
    <property type="evidence" value="ECO:0007669"/>
    <property type="project" value="UniProtKB-EC"/>
</dbReference>
<dbReference type="FunFam" id="3.60.40.10:FF:000058">
    <property type="entry name" value="Stage II sporulation protein E"/>
    <property type="match status" value="1"/>
</dbReference>
<keyword evidence="2" id="KW-1133">Transmembrane helix</keyword>
<dbReference type="InterPro" id="IPR036457">
    <property type="entry name" value="PPM-type-like_dom_sf"/>
</dbReference>
<evidence type="ECO:0000256" key="2">
    <source>
        <dbReference type="SAM" id="Phobius"/>
    </source>
</evidence>
<gene>
    <name evidence="4" type="ORF">AB5J58_44150</name>
</gene>
<sequence length="378" mass="40224">MRTSRDPAGSTVVDAGQRSTPPLSWAIVVFWLVVVTLIVAVTGVVLGRDTRPAPFLVVLPALLAGRGTVRQTVVASAWVTLVIAASLVDTPLGTAGADAAVIAFTLVFNGLSVARAAQRIRWEGEIARLRSAAAALQRQILRPFPLMTDQLLVHGLYQPVEEDSRVGGDIYEVVSSPYGSRVFIADVQGKGLQAISAAFAVLSAFREAAVAEPTLTAVVDALEEAVLRHNSFAAQTGERERFVTAIVLGVDGGDEVQAINCGHVAPLLLHDERATPVLRQEPCVPLGLDALAPEPRTVEWFVFPPDGTLLLCTDGVTEARDPSGAFYPLEERAAAWGDVLPKDVPATVYGDLRRHTAGTPRDDTALLVLRRRGDAGLL</sequence>
<dbReference type="Pfam" id="PF07228">
    <property type="entry name" value="SpoIIE"/>
    <property type="match status" value="1"/>
</dbReference>
<organism evidence="4">
    <name type="scientific">Streptomyces sp. R08</name>
    <dbReference type="NCBI Taxonomy" id="3238624"/>
    <lineage>
        <taxon>Bacteria</taxon>
        <taxon>Bacillati</taxon>
        <taxon>Actinomycetota</taxon>
        <taxon>Actinomycetes</taxon>
        <taxon>Kitasatosporales</taxon>
        <taxon>Streptomycetaceae</taxon>
        <taxon>Streptomyces</taxon>
    </lineage>
</organism>
<dbReference type="EC" id="3.1.3.16" evidence="4"/>